<feature type="transmembrane region" description="Helical" evidence="5">
    <location>
        <begin position="525"/>
        <end position="544"/>
    </location>
</feature>
<evidence type="ECO:0000259" key="6">
    <source>
        <dbReference type="Pfam" id="PF12698"/>
    </source>
</evidence>
<dbReference type="RefSeq" id="WP_236335234.1">
    <property type="nucleotide sequence ID" value="NZ_JAKIJS010000001.1"/>
</dbReference>
<feature type="transmembrane region" description="Helical" evidence="5">
    <location>
        <begin position="592"/>
        <end position="615"/>
    </location>
</feature>
<dbReference type="InterPro" id="IPR051328">
    <property type="entry name" value="T7SS_ABC-Transporter"/>
</dbReference>
<evidence type="ECO:0000256" key="3">
    <source>
        <dbReference type="ARBA" id="ARBA00022989"/>
    </source>
</evidence>
<dbReference type="Gene3D" id="3.40.1710.10">
    <property type="entry name" value="abc type-2 transporter like domain"/>
    <property type="match status" value="1"/>
</dbReference>
<keyword evidence="4 5" id="KW-0472">Membrane</keyword>
<dbReference type="Gene3D" id="1.10.287.950">
    <property type="entry name" value="Methyl-accepting chemotaxis protein"/>
    <property type="match status" value="1"/>
</dbReference>
<keyword evidence="2 5" id="KW-0812">Transmembrane</keyword>
<accession>A0ABS9H3K7</accession>
<dbReference type="InterPro" id="IPR013525">
    <property type="entry name" value="ABC2_TM"/>
</dbReference>
<dbReference type="NCBIfam" id="TIGR03057">
    <property type="entry name" value="xxxLxxG_by_4"/>
    <property type="match status" value="5"/>
</dbReference>
<feature type="transmembrane region" description="Helical" evidence="5">
    <location>
        <begin position="622"/>
        <end position="641"/>
    </location>
</feature>
<evidence type="ECO:0000256" key="4">
    <source>
        <dbReference type="ARBA" id="ARBA00023136"/>
    </source>
</evidence>
<proteinExistence type="predicted"/>
<evidence type="ECO:0000256" key="2">
    <source>
        <dbReference type="ARBA" id="ARBA00022692"/>
    </source>
</evidence>
<feature type="domain" description="ABC-2 type transporter transmembrane" evidence="6">
    <location>
        <begin position="25"/>
        <end position="168"/>
    </location>
</feature>
<organism evidence="7 8">
    <name type="scientific">Pseudalkalibacillus berkeleyi</name>
    <dbReference type="NCBI Taxonomy" id="1069813"/>
    <lineage>
        <taxon>Bacteria</taxon>
        <taxon>Bacillati</taxon>
        <taxon>Bacillota</taxon>
        <taxon>Bacilli</taxon>
        <taxon>Bacillales</taxon>
        <taxon>Fictibacillaceae</taxon>
        <taxon>Pseudalkalibacillus</taxon>
    </lineage>
</organism>
<dbReference type="InterPro" id="IPR017501">
    <property type="entry name" value="Phage_infect_YhgE_C"/>
</dbReference>
<dbReference type="NCBIfam" id="TIGR03062">
    <property type="entry name" value="pip_yhgE_Cterm"/>
    <property type="match status" value="1"/>
</dbReference>
<dbReference type="Pfam" id="PF12698">
    <property type="entry name" value="ABC2_membrane_3"/>
    <property type="match status" value="2"/>
</dbReference>
<feature type="transmembrane region" description="Helical" evidence="5">
    <location>
        <begin position="565"/>
        <end position="586"/>
    </location>
</feature>
<evidence type="ECO:0000313" key="8">
    <source>
        <dbReference type="Proteomes" id="UP001649381"/>
    </source>
</evidence>
<evidence type="ECO:0000313" key="7">
    <source>
        <dbReference type="EMBL" id="MCF6138494.1"/>
    </source>
</evidence>
<feature type="domain" description="ABC-2 type transporter transmembrane" evidence="6">
    <location>
        <begin position="504"/>
        <end position="695"/>
    </location>
</feature>
<keyword evidence="8" id="KW-1185">Reference proteome</keyword>
<dbReference type="Proteomes" id="UP001649381">
    <property type="component" value="Unassembled WGS sequence"/>
</dbReference>
<dbReference type="NCBIfam" id="TIGR03061">
    <property type="entry name" value="pip_yhgE_Nterm"/>
    <property type="match status" value="1"/>
</dbReference>
<dbReference type="EMBL" id="JAKIJS010000001">
    <property type="protein sequence ID" value="MCF6138494.1"/>
    <property type="molecule type" value="Genomic_DNA"/>
</dbReference>
<feature type="transmembrane region" description="Helical" evidence="5">
    <location>
        <begin position="680"/>
        <end position="700"/>
    </location>
</feature>
<evidence type="ECO:0000256" key="1">
    <source>
        <dbReference type="ARBA" id="ARBA00004141"/>
    </source>
</evidence>
<keyword evidence="3 5" id="KW-1133">Transmembrane helix</keyword>
<reference evidence="7 8" key="1">
    <citation type="submission" date="2022-01" db="EMBL/GenBank/DDBJ databases">
        <title>Alkalihalobacillus sp. EGI L200015, a novel bacterium isolated from a salt lake sediment.</title>
        <authorList>
            <person name="Gao L."/>
            <person name="Fang B.-Z."/>
            <person name="Li W.-J."/>
        </authorList>
    </citation>
    <scope>NUCLEOTIDE SEQUENCE [LARGE SCALE GENOMIC DNA]</scope>
    <source>
        <strain evidence="7 8">KCTC 12718</strain>
    </source>
</reference>
<gene>
    <name evidence="7" type="ORF">L2716_12215</name>
</gene>
<protein>
    <submittedName>
        <fullName evidence="7">YhgE/Pip domain-containing protein</fullName>
    </submittedName>
</protein>
<comment type="caution">
    <text evidence="7">The sequence shown here is derived from an EMBL/GenBank/DDBJ whole genome shotgun (WGS) entry which is preliminary data.</text>
</comment>
<evidence type="ECO:0000256" key="5">
    <source>
        <dbReference type="SAM" id="Phobius"/>
    </source>
</evidence>
<dbReference type="PANTHER" id="PTHR43077:SF5">
    <property type="entry name" value="PHAGE INFECTION PROTEIN"/>
    <property type="match status" value="1"/>
</dbReference>
<feature type="transmembrane region" description="Helical" evidence="5">
    <location>
        <begin position="20"/>
        <end position="43"/>
    </location>
</feature>
<dbReference type="InterPro" id="IPR017500">
    <property type="entry name" value="Phage_infect_YhgE_N"/>
</dbReference>
<sequence length="716" mass="76384">MQLFKLISTEFSKLAANKGILFSVIAALLVPVLYGGILLSATWGPYDNLSNLPVAVVNEDQGAVSENESINVGSELVMNLKEGKNLGWKFVNSADAMRGLEQNEYYMAIIIPKDFSQRVTTVMEPDPQKLELEYIQNEGLNFLASKVTETASQRIREQLANTITENYTSKVFSSLGDVSEGFEKAADGSARLSDGTGQLNEGTEKLLNSVTTKQSDITRLADGSQQLKDGTSLLLEKLQGKSSDISKLADGSERLHDGTVTLKDGTGKLLNGLQKAETGSEELKNGVATNLAPGARKVADGTIRLKGGSAELAAGAEKLVAGLEEFGAKNPSTQVPPYDESYQKIIDGAKKISNGLNSLSSKSVKLSDGAVTVADGIDNKVVPGTAKLHDGLNQLVEGQQKIDNGAAKLEDGAQKVADGNGKVETGWNELITGVSKLDTGAGKIADGNEAVDEGWKKLSTGAEKLNNGAGKVNDGSEKLASGLKEGAEKTSGIETGDDNAGMFSSPVKLKSKSVNEYEHYRDSTAPYVLTLGLFVGILIMSLFIKFKRPAHTSSIDWFITKFLKLSSLAVVQAILLMLVVLFVLGVNVTNPIGLVFFAIVVSIVFSAIVLFLASLGGNIGRFLAIGFVILQLSITGANLPIEMLPNFHRSLSEFLPFTYSIAGFKSVITLNDLGGMITNMSILLTYLIIFAGLSYVVFLFKKQKAHKSKDADVVSM</sequence>
<dbReference type="InterPro" id="IPR023908">
    <property type="entry name" value="xxxLxxG_rpt"/>
</dbReference>
<dbReference type="PANTHER" id="PTHR43077">
    <property type="entry name" value="TRANSPORT PERMEASE YVFS-RELATED"/>
    <property type="match status" value="1"/>
</dbReference>
<name>A0ABS9H3K7_9BACL</name>
<comment type="subcellular location">
    <subcellularLocation>
        <location evidence="1">Membrane</location>
        <topology evidence="1">Multi-pass membrane protein</topology>
    </subcellularLocation>
</comment>